<reference evidence="1" key="1">
    <citation type="submission" date="2021-04" db="EMBL/GenBank/DDBJ databases">
        <title>Genome based classification of Actinospica acidithermotolerans sp. nov., an actinobacterium isolated from an Indonesian hot spring.</title>
        <authorList>
            <person name="Kusuma A.B."/>
            <person name="Putra K.E."/>
            <person name="Nafisah S."/>
            <person name="Loh J."/>
            <person name="Nouioui I."/>
            <person name="Goodfellow M."/>
        </authorList>
    </citation>
    <scope>NUCLEOTIDE SEQUENCE</scope>
    <source>
        <strain evidence="1">MGRD01-02</strain>
    </source>
</reference>
<dbReference type="EMBL" id="JAGSOH010000079">
    <property type="protein sequence ID" value="MBR7829242.1"/>
    <property type="molecule type" value="Genomic_DNA"/>
</dbReference>
<evidence type="ECO:0000313" key="2">
    <source>
        <dbReference type="Proteomes" id="UP000676325"/>
    </source>
</evidence>
<dbReference type="RefSeq" id="WP_212520377.1">
    <property type="nucleotide sequence ID" value="NZ_JAGSOH010000079.1"/>
</dbReference>
<keyword evidence="2" id="KW-1185">Reference proteome</keyword>
<comment type="caution">
    <text evidence="1">The sequence shown here is derived from an EMBL/GenBank/DDBJ whole genome shotgun (WGS) entry which is preliminary data.</text>
</comment>
<sequence>MDKSQASRSRIAAVMRKALDQAAWSPDGDPEAAIATLLTLCNTIGSMVTNEADPGDLTVAKVMFESEVLAAVYLFTGEVRKSVDQQHPARPPRYADMPRGEFVESVVTALPYFHRRQRAVSAALNEAFPCEDEGAAGLA</sequence>
<protein>
    <submittedName>
        <fullName evidence="1">Uncharacterized protein</fullName>
    </submittedName>
</protein>
<evidence type="ECO:0000313" key="1">
    <source>
        <dbReference type="EMBL" id="MBR7829242.1"/>
    </source>
</evidence>
<gene>
    <name evidence="1" type="ORF">KDK95_23240</name>
</gene>
<organism evidence="1 2">
    <name type="scientific">Actinospica acidithermotolerans</name>
    <dbReference type="NCBI Taxonomy" id="2828514"/>
    <lineage>
        <taxon>Bacteria</taxon>
        <taxon>Bacillati</taxon>
        <taxon>Actinomycetota</taxon>
        <taxon>Actinomycetes</taxon>
        <taxon>Catenulisporales</taxon>
        <taxon>Actinospicaceae</taxon>
        <taxon>Actinospica</taxon>
    </lineage>
</organism>
<proteinExistence type="predicted"/>
<dbReference type="AlphaFoldDB" id="A0A941IKS5"/>
<dbReference type="Proteomes" id="UP000676325">
    <property type="component" value="Unassembled WGS sequence"/>
</dbReference>
<name>A0A941IKS5_9ACTN</name>
<accession>A0A941IKS5</accession>